<comment type="caution">
    <text evidence="11">The sequence shown here is derived from an EMBL/GenBank/DDBJ whole genome shotgun (WGS) entry which is preliminary data.</text>
</comment>
<gene>
    <name evidence="11" type="primary">pgeF</name>
    <name evidence="10" type="synonym">yfiH_1</name>
    <name evidence="10" type="ORF">ERS137967_02961</name>
    <name evidence="11" type="ORF">QVN42_15395</name>
</gene>
<comment type="similarity">
    <text evidence="2 9">Belongs to the purine nucleoside phosphorylase YfiH/LACC1 family.</text>
</comment>
<keyword evidence="4" id="KW-0479">Metal-binding</keyword>
<evidence type="ECO:0000256" key="5">
    <source>
        <dbReference type="ARBA" id="ARBA00022833"/>
    </source>
</evidence>
<dbReference type="NCBIfam" id="TIGR00726">
    <property type="entry name" value="peptidoglycan editing factor PgeF"/>
    <property type="match status" value="1"/>
</dbReference>
<dbReference type="SUPFAM" id="SSF64438">
    <property type="entry name" value="CNF1/YfiH-like putative cysteine hydrolases"/>
    <property type="match status" value="1"/>
</dbReference>
<dbReference type="RefSeq" id="WP_049600446.1">
    <property type="nucleotide sequence ID" value="NZ_CPYD01000012.1"/>
</dbReference>
<keyword evidence="5" id="KW-0862">Zinc</keyword>
<name>A0AAW7KAJ1_9GAMM</name>
<dbReference type="Proteomes" id="UP000040578">
    <property type="component" value="Unassembled WGS sequence"/>
</dbReference>
<dbReference type="PANTHER" id="PTHR30616:SF3">
    <property type="entry name" value="PURINE NUCLEOSIDE PHOSPHORYLASE"/>
    <property type="match status" value="1"/>
</dbReference>
<proteinExistence type="inferred from homology"/>
<accession>A0AAW7KAJ1</accession>
<keyword evidence="3" id="KW-0808">Transferase</keyword>
<evidence type="ECO:0000313" key="11">
    <source>
        <dbReference type="EMBL" id="MDN0088740.1"/>
    </source>
</evidence>
<comment type="catalytic activity">
    <reaction evidence="6">
        <text>adenosine + H2O + H(+) = inosine + NH4(+)</text>
        <dbReference type="Rhea" id="RHEA:24408"/>
        <dbReference type="ChEBI" id="CHEBI:15377"/>
        <dbReference type="ChEBI" id="CHEBI:15378"/>
        <dbReference type="ChEBI" id="CHEBI:16335"/>
        <dbReference type="ChEBI" id="CHEBI:17596"/>
        <dbReference type="ChEBI" id="CHEBI:28938"/>
        <dbReference type="EC" id="3.5.4.4"/>
    </reaction>
    <physiologicalReaction direction="left-to-right" evidence="6">
        <dbReference type="Rhea" id="RHEA:24409"/>
    </physiologicalReaction>
</comment>
<evidence type="ECO:0000313" key="10">
    <source>
        <dbReference type="EMBL" id="CNE95788.1"/>
    </source>
</evidence>
<dbReference type="GO" id="GO:0005507">
    <property type="term" value="F:copper ion binding"/>
    <property type="evidence" value="ECO:0007669"/>
    <property type="project" value="TreeGrafter"/>
</dbReference>
<evidence type="ECO:0000256" key="6">
    <source>
        <dbReference type="ARBA" id="ARBA00047989"/>
    </source>
</evidence>
<protein>
    <recommendedName>
        <fullName evidence="9">Purine nucleoside phosphorylase</fullName>
    </recommendedName>
</protein>
<evidence type="ECO:0000256" key="8">
    <source>
        <dbReference type="ARBA" id="ARBA00049893"/>
    </source>
</evidence>
<dbReference type="Gene3D" id="3.60.140.10">
    <property type="entry name" value="CNF1/YfiH-like putative cysteine hydrolases"/>
    <property type="match status" value="1"/>
</dbReference>
<organism evidence="11 13">
    <name type="scientific">Yersinia nurmii</name>
    <dbReference type="NCBI Taxonomy" id="685706"/>
    <lineage>
        <taxon>Bacteria</taxon>
        <taxon>Pseudomonadati</taxon>
        <taxon>Pseudomonadota</taxon>
        <taxon>Gammaproteobacteria</taxon>
        <taxon>Enterobacterales</taxon>
        <taxon>Yersiniaceae</taxon>
        <taxon>Yersinia</taxon>
    </lineage>
</organism>
<dbReference type="CDD" id="cd16833">
    <property type="entry name" value="YfiH"/>
    <property type="match status" value="1"/>
</dbReference>
<dbReference type="Pfam" id="PF02578">
    <property type="entry name" value="Cu-oxidase_4"/>
    <property type="match status" value="1"/>
</dbReference>
<dbReference type="EMBL" id="CPYD01000012">
    <property type="protein sequence ID" value="CNE95788.1"/>
    <property type="molecule type" value="Genomic_DNA"/>
</dbReference>
<evidence type="ECO:0000256" key="3">
    <source>
        <dbReference type="ARBA" id="ARBA00022679"/>
    </source>
</evidence>
<dbReference type="EMBL" id="JAUEHU010000016">
    <property type="protein sequence ID" value="MDN0088740.1"/>
    <property type="molecule type" value="Genomic_DNA"/>
</dbReference>
<comment type="catalytic activity">
    <reaction evidence="8">
        <text>S-methyl-5'-thioadenosine + phosphate = 5-(methylsulfanyl)-alpha-D-ribose 1-phosphate + adenine</text>
        <dbReference type="Rhea" id="RHEA:11852"/>
        <dbReference type="ChEBI" id="CHEBI:16708"/>
        <dbReference type="ChEBI" id="CHEBI:17509"/>
        <dbReference type="ChEBI" id="CHEBI:43474"/>
        <dbReference type="ChEBI" id="CHEBI:58533"/>
        <dbReference type="EC" id="2.4.2.28"/>
    </reaction>
    <physiologicalReaction direction="left-to-right" evidence="8">
        <dbReference type="Rhea" id="RHEA:11853"/>
    </physiologicalReaction>
</comment>
<keyword evidence="12" id="KW-1185">Reference proteome</keyword>
<evidence type="ECO:0000256" key="4">
    <source>
        <dbReference type="ARBA" id="ARBA00022723"/>
    </source>
</evidence>
<evidence type="ECO:0000313" key="12">
    <source>
        <dbReference type="Proteomes" id="UP000040578"/>
    </source>
</evidence>
<comment type="catalytic activity">
    <reaction evidence="1">
        <text>inosine + phosphate = alpha-D-ribose 1-phosphate + hypoxanthine</text>
        <dbReference type="Rhea" id="RHEA:27646"/>
        <dbReference type="ChEBI" id="CHEBI:17368"/>
        <dbReference type="ChEBI" id="CHEBI:17596"/>
        <dbReference type="ChEBI" id="CHEBI:43474"/>
        <dbReference type="ChEBI" id="CHEBI:57720"/>
        <dbReference type="EC" id="2.4.2.1"/>
    </reaction>
    <physiologicalReaction direction="left-to-right" evidence="1">
        <dbReference type="Rhea" id="RHEA:27647"/>
    </physiologicalReaction>
</comment>
<evidence type="ECO:0000313" key="13">
    <source>
        <dbReference type="Proteomes" id="UP001167864"/>
    </source>
</evidence>
<dbReference type="InterPro" id="IPR003730">
    <property type="entry name" value="Cu_polyphenol_OxRdtase"/>
</dbReference>
<dbReference type="GO" id="GO:0017061">
    <property type="term" value="F:S-methyl-5-thioadenosine phosphorylase activity"/>
    <property type="evidence" value="ECO:0007669"/>
    <property type="project" value="UniProtKB-EC"/>
</dbReference>
<dbReference type="InterPro" id="IPR011324">
    <property type="entry name" value="Cytotoxic_necrot_fac-like_cat"/>
</dbReference>
<dbReference type="AlphaFoldDB" id="A0AAW7KAJ1"/>
<evidence type="ECO:0000256" key="1">
    <source>
        <dbReference type="ARBA" id="ARBA00000553"/>
    </source>
</evidence>
<evidence type="ECO:0000256" key="2">
    <source>
        <dbReference type="ARBA" id="ARBA00007353"/>
    </source>
</evidence>
<dbReference type="Proteomes" id="UP001167864">
    <property type="component" value="Unassembled WGS sequence"/>
</dbReference>
<evidence type="ECO:0000256" key="9">
    <source>
        <dbReference type="RuleBase" id="RU361274"/>
    </source>
</evidence>
<evidence type="ECO:0000256" key="7">
    <source>
        <dbReference type="ARBA" id="ARBA00048968"/>
    </source>
</evidence>
<reference evidence="11" key="2">
    <citation type="submission" date="2023-06" db="EMBL/GenBank/DDBJ databases">
        <authorList>
            <person name="Polev D.E."/>
            <person name="Saitova A.T."/>
            <person name="Bogumilchik E.A."/>
            <person name="Kokorina G.I."/>
            <person name="Voskresenskaia E.A."/>
        </authorList>
    </citation>
    <scope>NUCLEOTIDE SEQUENCE</scope>
    <source>
        <strain evidence="11">2145 StPb PI</strain>
    </source>
</reference>
<dbReference type="PANTHER" id="PTHR30616">
    <property type="entry name" value="UNCHARACTERIZED PROTEIN YFIH"/>
    <property type="match status" value="1"/>
</dbReference>
<reference evidence="10 12" key="1">
    <citation type="submission" date="2015-03" db="EMBL/GenBank/DDBJ databases">
        <authorList>
            <consortium name="Pathogen Informatics"/>
            <person name="Murphy D."/>
        </authorList>
    </citation>
    <scope>NUCLEOTIDE SEQUENCE [LARGE SCALE GENOMIC DNA]</scope>
    <source>
        <strain evidence="12">type strain: CIP110231</strain>
        <strain evidence="10">Type strain: CIP110231</strain>
    </source>
</reference>
<sequence length="250" mass="27697">MTDVSRLFTRVPHILHGFGNKSALLPEPLQPFRTTMPEKKQVHGTRIVDVREPQQACGETDGLYTTQPGILLTVLTADCLPVIFSRRDGKAIAVAHAGWRGLLDGILLRMAERISQDDSTNEWVAAIGPAARSCCYEVTEDLVARFIDNMDVPKTVISPRYRHLNLTAIAEHQLQSLGFHQIDRTGSCTICTPADCMPPKSAGLPNDNREELVPAFKYTSFRRNSQQRAIDPTHPGISGRNQYSGLIILP</sequence>
<dbReference type="InterPro" id="IPR038371">
    <property type="entry name" value="Cu_polyphenol_OxRdtase_sf"/>
</dbReference>
<comment type="catalytic activity">
    <reaction evidence="7">
        <text>adenosine + phosphate = alpha-D-ribose 1-phosphate + adenine</text>
        <dbReference type="Rhea" id="RHEA:27642"/>
        <dbReference type="ChEBI" id="CHEBI:16335"/>
        <dbReference type="ChEBI" id="CHEBI:16708"/>
        <dbReference type="ChEBI" id="CHEBI:43474"/>
        <dbReference type="ChEBI" id="CHEBI:57720"/>
        <dbReference type="EC" id="2.4.2.1"/>
    </reaction>
    <physiologicalReaction direction="left-to-right" evidence="7">
        <dbReference type="Rhea" id="RHEA:27643"/>
    </physiologicalReaction>
</comment>